<keyword evidence="5 23" id="KW-0812">Transmembrane</keyword>
<dbReference type="PIRSF" id="PIRSF002773">
    <property type="entry name" value="ABC_prm/ATPase_B"/>
    <property type="match status" value="1"/>
</dbReference>
<feature type="transmembrane region" description="Helical" evidence="23">
    <location>
        <begin position="111"/>
        <end position="133"/>
    </location>
</feature>
<comment type="similarity">
    <text evidence="3">Belongs to the ABC transporter superfamily. ABCB family. MHC peptide exporter (TC 3.A.1.209) subfamily.</text>
</comment>
<evidence type="ECO:0000256" key="18">
    <source>
        <dbReference type="ARBA" id="ARBA00034522"/>
    </source>
</evidence>
<evidence type="ECO:0000256" key="13">
    <source>
        <dbReference type="ARBA" id="ARBA00022927"/>
    </source>
</evidence>
<evidence type="ECO:0000256" key="20">
    <source>
        <dbReference type="ARBA" id="ARBA00070707"/>
    </source>
</evidence>
<keyword evidence="4" id="KW-0813">Transport</keyword>
<dbReference type="GO" id="GO:0002250">
    <property type="term" value="P:adaptive immune response"/>
    <property type="evidence" value="ECO:0007669"/>
    <property type="project" value="UniProtKB-KW"/>
</dbReference>
<feature type="transmembrane region" description="Helical" evidence="23">
    <location>
        <begin position="70"/>
        <end position="91"/>
    </location>
</feature>
<dbReference type="InterPro" id="IPR039421">
    <property type="entry name" value="Type_1_exporter"/>
</dbReference>
<evidence type="ECO:0000256" key="23">
    <source>
        <dbReference type="SAM" id="Phobius"/>
    </source>
</evidence>
<keyword evidence="8" id="KW-0256">Endoplasmic reticulum</keyword>
<evidence type="ECO:0000256" key="22">
    <source>
        <dbReference type="ARBA" id="ARBA00084058"/>
    </source>
</evidence>
<keyword evidence="6" id="KW-0479">Metal-binding</keyword>
<dbReference type="Proteomes" id="UP001178508">
    <property type="component" value="Chromosome 8"/>
</dbReference>
<proteinExistence type="inferred from homology"/>
<dbReference type="Gene3D" id="3.40.50.300">
    <property type="entry name" value="P-loop containing nucleotide triphosphate hydrolases"/>
    <property type="match status" value="1"/>
</dbReference>
<dbReference type="GO" id="GO:0005789">
    <property type="term" value="C:endoplasmic reticulum membrane"/>
    <property type="evidence" value="ECO:0007669"/>
    <property type="project" value="UniProtKB-SubCell"/>
</dbReference>
<comment type="cofactor">
    <cofactor evidence="1">
        <name>Mg(2+)</name>
        <dbReference type="ChEBI" id="CHEBI:18420"/>
    </cofactor>
</comment>
<evidence type="ECO:0000256" key="2">
    <source>
        <dbReference type="ARBA" id="ARBA00004477"/>
    </source>
</evidence>
<keyword evidence="10" id="KW-0460">Magnesium</keyword>
<keyword evidence="15 23" id="KW-1133">Transmembrane helix</keyword>
<evidence type="ECO:0000256" key="5">
    <source>
        <dbReference type="ARBA" id="ARBA00022692"/>
    </source>
</evidence>
<keyword evidence="13" id="KW-0653">Protein transport</keyword>
<dbReference type="GO" id="GO:0005524">
    <property type="term" value="F:ATP binding"/>
    <property type="evidence" value="ECO:0007669"/>
    <property type="project" value="UniProtKB-KW"/>
</dbReference>
<dbReference type="SMART" id="SM00382">
    <property type="entry name" value="AAA"/>
    <property type="match status" value="1"/>
</dbReference>
<evidence type="ECO:0000256" key="12">
    <source>
        <dbReference type="ARBA" id="ARBA00022859"/>
    </source>
</evidence>
<dbReference type="CDD" id="cd18589">
    <property type="entry name" value="ABC_6TM_TAP1"/>
    <property type="match status" value="1"/>
</dbReference>
<keyword evidence="7" id="KW-0547">Nucleotide-binding</keyword>
<dbReference type="GO" id="GO:0015421">
    <property type="term" value="F:ABC-type oligopeptide transporter activity"/>
    <property type="evidence" value="ECO:0007669"/>
    <property type="project" value="TreeGrafter"/>
</dbReference>
<dbReference type="InterPro" id="IPR003439">
    <property type="entry name" value="ABC_transporter-like_ATP-bd"/>
</dbReference>
<evidence type="ECO:0000313" key="27">
    <source>
        <dbReference type="EMBL" id="CAJ1062982.1"/>
    </source>
</evidence>
<feature type="domain" description="ABC transmembrane type-1" evidence="26">
    <location>
        <begin position="172"/>
        <end position="454"/>
    </location>
</feature>
<dbReference type="EC" id="7.4.2.14" evidence="18"/>
<evidence type="ECO:0000256" key="10">
    <source>
        <dbReference type="ARBA" id="ARBA00022842"/>
    </source>
</evidence>
<dbReference type="InterPro" id="IPR036640">
    <property type="entry name" value="ABC1_TM_sf"/>
</dbReference>
<feature type="transmembrane region" description="Helical" evidence="23">
    <location>
        <begin position="38"/>
        <end position="58"/>
    </location>
</feature>
<feature type="domain" description="ABC transporter" evidence="25">
    <location>
        <begin position="487"/>
        <end position="725"/>
    </location>
</feature>
<evidence type="ECO:0000256" key="17">
    <source>
        <dbReference type="ARBA" id="ARBA00023136"/>
    </source>
</evidence>
<dbReference type="AlphaFoldDB" id="A0AAV1FP46"/>
<evidence type="ECO:0000256" key="15">
    <source>
        <dbReference type="ARBA" id="ARBA00022989"/>
    </source>
</evidence>
<name>A0AAV1FP46_XYRNO</name>
<accession>A0AAV1FP46</accession>
<evidence type="ECO:0000313" key="28">
    <source>
        <dbReference type="Proteomes" id="UP001178508"/>
    </source>
</evidence>
<dbReference type="EMBL" id="OY660871">
    <property type="protein sequence ID" value="CAJ1062982.1"/>
    <property type="molecule type" value="Genomic_DNA"/>
</dbReference>
<evidence type="ECO:0000256" key="6">
    <source>
        <dbReference type="ARBA" id="ARBA00022723"/>
    </source>
</evidence>
<protein>
    <recommendedName>
        <fullName evidence="20">Antigen peptide transporter 1</fullName>
        <ecNumber evidence="18">7.4.2.14</ecNumber>
    </recommendedName>
    <alternativeName>
        <fullName evidence="22">ATP-binding cassette sub-family B member 2</fullName>
    </alternativeName>
    <alternativeName>
        <fullName evidence="21">Peptide transporter TAP1</fullName>
    </alternativeName>
</protein>
<keyword evidence="12" id="KW-0391">Immunity</keyword>
<evidence type="ECO:0000256" key="19">
    <source>
        <dbReference type="ARBA" id="ARBA00048240"/>
    </source>
</evidence>
<comment type="subcellular location">
    <subcellularLocation>
        <location evidence="2">Endoplasmic reticulum membrane</location>
        <topology evidence="2">Multi-pass membrane protein</topology>
    </subcellularLocation>
</comment>
<keyword evidence="28" id="KW-1185">Reference proteome</keyword>
<dbReference type="PRINTS" id="PR01896">
    <property type="entry name" value="TAP1PROTEIN"/>
</dbReference>
<evidence type="ECO:0000256" key="11">
    <source>
        <dbReference type="ARBA" id="ARBA00022856"/>
    </source>
</evidence>
<feature type="signal peptide" evidence="24">
    <location>
        <begin position="1"/>
        <end position="22"/>
    </location>
</feature>
<evidence type="ECO:0000259" key="25">
    <source>
        <dbReference type="PROSITE" id="PS50893"/>
    </source>
</evidence>
<gene>
    <name evidence="27" type="ORF">XNOV1_A016255</name>
</gene>
<evidence type="ECO:0000256" key="16">
    <source>
        <dbReference type="ARBA" id="ARBA00023130"/>
    </source>
</evidence>
<dbReference type="GO" id="GO:0015031">
    <property type="term" value="P:protein transport"/>
    <property type="evidence" value="ECO:0007669"/>
    <property type="project" value="UniProtKB-KW"/>
</dbReference>
<comment type="catalytic activity">
    <reaction evidence="19">
        <text>a peptide antigen(in) + ATP + H2O = a peptide antigen(out) + ADP + phosphate + H(+)</text>
        <dbReference type="Rhea" id="RHEA:65972"/>
        <dbReference type="Rhea" id="RHEA-COMP:16941"/>
        <dbReference type="ChEBI" id="CHEBI:15377"/>
        <dbReference type="ChEBI" id="CHEBI:15378"/>
        <dbReference type="ChEBI" id="CHEBI:30616"/>
        <dbReference type="ChEBI" id="CHEBI:43474"/>
        <dbReference type="ChEBI" id="CHEBI:166823"/>
        <dbReference type="ChEBI" id="CHEBI:456216"/>
        <dbReference type="EC" id="7.4.2.14"/>
    </reaction>
    <physiologicalReaction direction="left-to-right" evidence="19">
        <dbReference type="Rhea" id="RHEA:65973"/>
    </physiologicalReaction>
</comment>
<keyword evidence="11" id="KW-0571">Peptide transport</keyword>
<dbReference type="GO" id="GO:0015433">
    <property type="term" value="F:ABC-type peptide antigen transporter activity"/>
    <property type="evidence" value="ECO:0007669"/>
    <property type="project" value="UniProtKB-EC"/>
</dbReference>
<evidence type="ECO:0000256" key="24">
    <source>
        <dbReference type="SAM" id="SignalP"/>
    </source>
</evidence>
<dbReference type="Gene3D" id="1.20.1560.10">
    <property type="entry name" value="ABC transporter type 1, transmembrane domain"/>
    <property type="match status" value="1"/>
</dbReference>
<keyword evidence="24" id="KW-0732">Signal</keyword>
<keyword evidence="14" id="KW-1278">Translocase</keyword>
<dbReference type="PROSITE" id="PS50929">
    <property type="entry name" value="ABC_TM1F"/>
    <property type="match status" value="1"/>
</dbReference>
<dbReference type="InterPro" id="IPR027417">
    <property type="entry name" value="P-loop_NTPase"/>
</dbReference>
<feature type="chain" id="PRO_5043807709" description="Antigen peptide transporter 1" evidence="24">
    <location>
        <begin position="23"/>
        <end position="741"/>
    </location>
</feature>
<dbReference type="GO" id="GO:0046872">
    <property type="term" value="F:metal ion binding"/>
    <property type="evidence" value="ECO:0007669"/>
    <property type="project" value="UniProtKB-KW"/>
</dbReference>
<evidence type="ECO:0000256" key="1">
    <source>
        <dbReference type="ARBA" id="ARBA00001946"/>
    </source>
</evidence>
<organism evidence="27 28">
    <name type="scientific">Xyrichtys novacula</name>
    <name type="common">Pearly razorfish</name>
    <name type="synonym">Hemipteronotus novacula</name>
    <dbReference type="NCBI Taxonomy" id="13765"/>
    <lineage>
        <taxon>Eukaryota</taxon>
        <taxon>Metazoa</taxon>
        <taxon>Chordata</taxon>
        <taxon>Craniata</taxon>
        <taxon>Vertebrata</taxon>
        <taxon>Euteleostomi</taxon>
        <taxon>Actinopterygii</taxon>
        <taxon>Neopterygii</taxon>
        <taxon>Teleostei</taxon>
        <taxon>Neoteleostei</taxon>
        <taxon>Acanthomorphata</taxon>
        <taxon>Eupercaria</taxon>
        <taxon>Labriformes</taxon>
        <taxon>Labridae</taxon>
        <taxon>Xyrichtys</taxon>
    </lineage>
</organism>
<dbReference type="PANTHER" id="PTHR43394:SF13">
    <property type="entry name" value="ANTIGEN PEPTIDE TRANSPORTER 1"/>
    <property type="match status" value="1"/>
</dbReference>
<dbReference type="SUPFAM" id="SSF90123">
    <property type="entry name" value="ABC transporter transmembrane region"/>
    <property type="match status" value="1"/>
</dbReference>
<reference evidence="27" key="1">
    <citation type="submission" date="2023-08" db="EMBL/GenBank/DDBJ databases">
        <authorList>
            <person name="Alioto T."/>
            <person name="Alioto T."/>
            <person name="Gomez Garrido J."/>
        </authorList>
    </citation>
    <scope>NUCLEOTIDE SEQUENCE</scope>
</reference>
<dbReference type="InterPro" id="IPR003593">
    <property type="entry name" value="AAA+_ATPase"/>
</dbReference>
<evidence type="ECO:0000256" key="7">
    <source>
        <dbReference type="ARBA" id="ARBA00022741"/>
    </source>
</evidence>
<dbReference type="FunFam" id="3.40.50.300:FF:000140">
    <property type="entry name" value="Lipid A export ATP-binding/permease protein MsbA"/>
    <property type="match status" value="1"/>
</dbReference>
<dbReference type="InterPro" id="IPR017871">
    <property type="entry name" value="ABC_transporter-like_CS"/>
</dbReference>
<keyword evidence="9" id="KW-0067">ATP-binding</keyword>
<dbReference type="InterPro" id="IPR011527">
    <property type="entry name" value="ABC1_TM_dom"/>
</dbReference>
<keyword evidence="17 23" id="KW-0472">Membrane</keyword>
<dbReference type="SUPFAM" id="SSF52540">
    <property type="entry name" value="P-loop containing nucleoside triphosphate hydrolases"/>
    <property type="match status" value="1"/>
</dbReference>
<evidence type="ECO:0000256" key="14">
    <source>
        <dbReference type="ARBA" id="ARBA00022967"/>
    </source>
</evidence>
<dbReference type="GO" id="GO:0042287">
    <property type="term" value="F:MHC protein binding"/>
    <property type="evidence" value="ECO:0007669"/>
    <property type="project" value="UniProtKB-ARBA"/>
</dbReference>
<evidence type="ECO:0000256" key="4">
    <source>
        <dbReference type="ARBA" id="ARBA00022448"/>
    </source>
</evidence>
<dbReference type="FunFam" id="1.20.1560.10:FF:000068">
    <property type="entry name" value="Transporter 1 ATP-binding cassette sub-family B"/>
    <property type="match status" value="1"/>
</dbReference>
<sequence length="741" mass="83510">MQKMNYFFPVLFVCLDVCVVHALRLAHLSPVLIPHPYVALWGGALTRAAILVFLTLTYPGSLPWMKSSAGLQSLGVLCFHFPVYTTLLWVLGQSTMEEVWGWHSWDRVLQGYAVTVVAWLYWSRYVSSLLVSWGQYISSLWKKTPSEDPDDHTGASLKRLLGYMRPYFGRFVAVLCLVVLSSYGEMAIPQYTGRVADWILNEEEPDAFTEAIKFMTLMTIASAVLEFCCDLMYNITMSLVHTSVQGIVFQAVMKQEIAFFDATPTGELVSRITTDTNNMSEALSEELSLLMWYFARFAFLLYFMVSQSWKLTLLTCMGLPIIWVIPELTGGFHQTIARKVQESLAKANQVATETFSCMKTVRSFANEDGETERYRLQLEETYALNKQEAAAYAATTWANSFATLALKVCILYYGGTLVTRGAVSSGDLVSFVLYELQFASAVEAVMRYYPEVRRAIGASEKIFEYLDRKPKVPPEGTLAPQNLEGHIQFKNVSFSYSEETEKNNSVLKDVSLDIKPGQITALVGLNRSGKSSCVKLLERFYQPQVGEILLDGEPLQSYKDQYLHDKIAVVSQDCVLFARSVRENIKYGLEDASDEEMFRAAKLASAHDFIMDLSNGYDTDAGEKGGQVSGGQKQRIAIARALIRRPRILILDNATSDLDPENEYQVHQALLKQTKDCTVMLISNKMSVVEKADHIIVLYEGMVKEEGSHDELLEKDGHYAELVRKQNTGFHRQGEEEKELQ</sequence>
<dbReference type="GO" id="GO:0016887">
    <property type="term" value="F:ATP hydrolysis activity"/>
    <property type="evidence" value="ECO:0007669"/>
    <property type="project" value="InterPro"/>
</dbReference>
<dbReference type="Pfam" id="PF00005">
    <property type="entry name" value="ABC_tran"/>
    <property type="match status" value="1"/>
</dbReference>
<evidence type="ECO:0000256" key="21">
    <source>
        <dbReference type="ARBA" id="ARBA00081444"/>
    </source>
</evidence>
<evidence type="ECO:0000256" key="8">
    <source>
        <dbReference type="ARBA" id="ARBA00022824"/>
    </source>
</evidence>
<dbReference type="Pfam" id="PF00664">
    <property type="entry name" value="ABC_membrane"/>
    <property type="match status" value="1"/>
</dbReference>
<feature type="transmembrane region" description="Helical" evidence="23">
    <location>
        <begin position="167"/>
        <end position="191"/>
    </location>
</feature>
<keyword evidence="16" id="KW-1064">Adaptive immunity</keyword>
<evidence type="ECO:0000259" key="26">
    <source>
        <dbReference type="PROSITE" id="PS50929"/>
    </source>
</evidence>
<dbReference type="PROSITE" id="PS50893">
    <property type="entry name" value="ABC_TRANSPORTER_2"/>
    <property type="match status" value="1"/>
</dbReference>
<evidence type="ECO:0000256" key="3">
    <source>
        <dbReference type="ARBA" id="ARBA00006493"/>
    </source>
</evidence>
<evidence type="ECO:0000256" key="9">
    <source>
        <dbReference type="ARBA" id="ARBA00022840"/>
    </source>
</evidence>
<dbReference type="PROSITE" id="PS00211">
    <property type="entry name" value="ABC_TRANSPORTER_1"/>
    <property type="match status" value="1"/>
</dbReference>
<dbReference type="PANTHER" id="PTHR43394">
    <property type="entry name" value="ATP-DEPENDENT PERMEASE MDL1, MITOCHONDRIAL"/>
    <property type="match status" value="1"/>
</dbReference>